<dbReference type="SUPFAM" id="SSF58104">
    <property type="entry name" value="Methyl-accepting chemotaxis protein (MCP) signaling domain"/>
    <property type="match status" value="1"/>
</dbReference>
<dbReference type="GO" id="GO:0005886">
    <property type="term" value="C:plasma membrane"/>
    <property type="evidence" value="ECO:0007669"/>
    <property type="project" value="TreeGrafter"/>
</dbReference>
<accession>A0AA45HIJ1</accession>
<comment type="caution">
    <text evidence="8">The sequence shown here is derived from an EMBL/GenBank/DDBJ whole genome shotgun (WGS) entry which is preliminary data.</text>
</comment>
<dbReference type="GO" id="GO:0004888">
    <property type="term" value="F:transmembrane signaling receptor activity"/>
    <property type="evidence" value="ECO:0007669"/>
    <property type="project" value="TreeGrafter"/>
</dbReference>
<evidence type="ECO:0000256" key="2">
    <source>
        <dbReference type="ARBA" id="ARBA00029447"/>
    </source>
</evidence>
<dbReference type="PANTHER" id="PTHR43531">
    <property type="entry name" value="PROTEIN ICFG"/>
    <property type="match status" value="1"/>
</dbReference>
<evidence type="ECO:0000256" key="1">
    <source>
        <dbReference type="ARBA" id="ARBA00022500"/>
    </source>
</evidence>
<keyword evidence="1" id="KW-0145">Chemotaxis</keyword>
<sequence length="660" mass="73608">MMFKNLKLSTKITLGFVIILIISSVIGIFTIFNMNKVTDLAITLNDEYMEEVSSGSNSAYYSQRLAYEMRGFALSGDYTYFNRAKNELKELKIYIEELNTLSEKYESLKILRENLKSVDELISEYEILMQETNNTFEGIDRIRDTSLKASDEFLNNAMLYLESQNKATEEDIKNLESPEVLKSRLLKVTWINNIIDASNEMRIASIKAQLTKDAQELRKVTNRFSDMYKIIEEIKKETNRQENITQLNKIDTSLKAYEVQTLELANLYENLSKIKTNREKIIDSLLKEITDVNNAGIRSAKDIANNTVETLNTSTGTTLIGLIISIIIGIILAVTIILSITKPVKRIVELLNHSSQELASASEELSAASQQLAEGSAEQAASLEETSSTLEESSSMVAQNNENTKQAAILSEKANESSLDGFSQMKNMMNAMVKLKDSSDEISKIIKVIDEIAFQTNILALNAAVEAARAGEAGQGFAVVAEEVRNLAQRSAKAARDTSEMIEKNIKLSEEGVMTSEKVKESLESITDQSKKVKELMDEIAAASQEQSQGIMQINKAISQMDQVTQQIASNAEESASSSEELSSQAVSMEEVVIDLVKLVYGSSEYKGNEIKNKSNYKNISKPKNNNINKKKNISEDKKNKTEIVNPEKIIPLDDDTGDF</sequence>
<dbReference type="AlphaFoldDB" id="A0AA45HIJ1"/>
<keyword evidence="9" id="KW-1185">Reference proteome</keyword>
<keyword evidence="3" id="KW-0807">Transducer</keyword>
<dbReference type="InterPro" id="IPR051310">
    <property type="entry name" value="MCP_chemotaxis"/>
</dbReference>
<feature type="compositionally biased region" description="Basic and acidic residues" evidence="5">
    <location>
        <begin position="633"/>
        <end position="642"/>
    </location>
</feature>
<evidence type="ECO:0000256" key="4">
    <source>
        <dbReference type="SAM" id="Coils"/>
    </source>
</evidence>
<dbReference type="CDD" id="cd11386">
    <property type="entry name" value="MCP_signal"/>
    <property type="match status" value="1"/>
</dbReference>
<organism evidence="8 9">
    <name type="scientific">Oceanotoga teriensis</name>
    <dbReference type="NCBI Taxonomy" id="515440"/>
    <lineage>
        <taxon>Bacteria</taxon>
        <taxon>Thermotogati</taxon>
        <taxon>Thermotogota</taxon>
        <taxon>Thermotogae</taxon>
        <taxon>Petrotogales</taxon>
        <taxon>Petrotogaceae</taxon>
        <taxon>Oceanotoga</taxon>
    </lineage>
</organism>
<keyword evidence="6" id="KW-0812">Transmembrane</keyword>
<dbReference type="SMART" id="SM00283">
    <property type="entry name" value="MA"/>
    <property type="match status" value="1"/>
</dbReference>
<keyword evidence="8" id="KW-0675">Receptor</keyword>
<protein>
    <submittedName>
        <fullName evidence="8">Methyl-accepting chemotaxis protein/methyl-accepting chemotaxis protein-2 (Aspartate sensor receptor)</fullName>
    </submittedName>
</protein>
<keyword evidence="6" id="KW-1133">Transmembrane helix</keyword>
<evidence type="ECO:0000259" key="7">
    <source>
        <dbReference type="PROSITE" id="PS50111"/>
    </source>
</evidence>
<keyword evidence="6" id="KW-0472">Membrane</keyword>
<dbReference type="EMBL" id="QGGI01000011">
    <property type="protein sequence ID" value="PWJ91284.1"/>
    <property type="molecule type" value="Genomic_DNA"/>
</dbReference>
<gene>
    <name evidence="8" type="ORF">C7380_11192</name>
</gene>
<feature type="domain" description="Methyl-accepting transducer" evidence="7">
    <location>
        <begin position="354"/>
        <end position="583"/>
    </location>
</feature>
<feature type="region of interest" description="Disordered" evidence="5">
    <location>
        <begin position="613"/>
        <end position="660"/>
    </location>
</feature>
<feature type="transmembrane region" description="Helical" evidence="6">
    <location>
        <begin position="12"/>
        <end position="32"/>
    </location>
</feature>
<comment type="similarity">
    <text evidence="2">Belongs to the methyl-accepting chemotaxis (MCP) protein family.</text>
</comment>
<evidence type="ECO:0000256" key="3">
    <source>
        <dbReference type="PROSITE-ProRule" id="PRU00284"/>
    </source>
</evidence>
<feature type="coiled-coil region" evidence="4">
    <location>
        <begin position="81"/>
        <end position="128"/>
    </location>
</feature>
<dbReference type="Pfam" id="PF00015">
    <property type="entry name" value="MCPsignal"/>
    <property type="match status" value="1"/>
</dbReference>
<dbReference type="PANTHER" id="PTHR43531:SF11">
    <property type="entry name" value="METHYL-ACCEPTING CHEMOTAXIS PROTEIN 3"/>
    <property type="match status" value="1"/>
</dbReference>
<dbReference type="Gene3D" id="1.10.287.950">
    <property type="entry name" value="Methyl-accepting chemotaxis protein"/>
    <property type="match status" value="1"/>
</dbReference>
<dbReference type="InterPro" id="IPR004089">
    <property type="entry name" value="MCPsignal_dom"/>
</dbReference>
<dbReference type="PROSITE" id="PS50111">
    <property type="entry name" value="CHEMOTAXIS_TRANSDUC_2"/>
    <property type="match status" value="1"/>
</dbReference>
<keyword evidence="4" id="KW-0175">Coiled coil</keyword>
<dbReference type="Proteomes" id="UP000245921">
    <property type="component" value="Unassembled WGS sequence"/>
</dbReference>
<feature type="region of interest" description="Disordered" evidence="5">
    <location>
        <begin position="376"/>
        <end position="398"/>
    </location>
</feature>
<name>A0AA45HIJ1_9BACT</name>
<reference evidence="8 9" key="1">
    <citation type="submission" date="2018-05" db="EMBL/GenBank/DDBJ databases">
        <title>Genomic Encyclopedia of Type Strains, Phase IV (KMG-IV): sequencing the most valuable type-strain genomes for metagenomic binning, comparative biology and taxonomic classification.</title>
        <authorList>
            <person name="Goeker M."/>
        </authorList>
    </citation>
    <scope>NUCLEOTIDE SEQUENCE [LARGE SCALE GENOMIC DNA]</scope>
    <source>
        <strain evidence="8 9">DSM 24906</strain>
    </source>
</reference>
<dbReference type="GO" id="GO:0006935">
    <property type="term" value="P:chemotaxis"/>
    <property type="evidence" value="ECO:0007669"/>
    <property type="project" value="UniProtKB-KW"/>
</dbReference>
<feature type="compositionally biased region" description="Low complexity" evidence="5">
    <location>
        <begin position="382"/>
        <end position="395"/>
    </location>
</feature>
<proteinExistence type="inferred from homology"/>
<evidence type="ECO:0000313" key="8">
    <source>
        <dbReference type="EMBL" id="PWJ91284.1"/>
    </source>
</evidence>
<feature type="compositionally biased region" description="Low complexity" evidence="5">
    <location>
        <begin position="614"/>
        <end position="628"/>
    </location>
</feature>
<evidence type="ECO:0000256" key="5">
    <source>
        <dbReference type="SAM" id="MobiDB-lite"/>
    </source>
</evidence>
<evidence type="ECO:0000256" key="6">
    <source>
        <dbReference type="SAM" id="Phobius"/>
    </source>
</evidence>
<evidence type="ECO:0000313" key="9">
    <source>
        <dbReference type="Proteomes" id="UP000245921"/>
    </source>
</evidence>
<feature type="transmembrane region" description="Helical" evidence="6">
    <location>
        <begin position="319"/>
        <end position="340"/>
    </location>
</feature>
<dbReference type="GO" id="GO:0007165">
    <property type="term" value="P:signal transduction"/>
    <property type="evidence" value="ECO:0007669"/>
    <property type="project" value="UniProtKB-KW"/>
</dbReference>